<name>A0A5N5NS30_9ROSI</name>
<gene>
    <name evidence="3" type="ORF">DKX38_002929</name>
</gene>
<proteinExistence type="predicted"/>
<keyword evidence="1" id="KW-0175">Coiled coil</keyword>
<evidence type="ECO:0008006" key="5">
    <source>
        <dbReference type="Google" id="ProtNLM"/>
    </source>
</evidence>
<keyword evidence="4" id="KW-1185">Reference proteome</keyword>
<sequence>MGSFYNSYSDTSCNQRSHFSVERRPKMLKEFLNDDSKSCSSSGSKPFSGKPCDSAMKTLVEVDFYNPRNTAKPSNNTASYKLLKSRSKAAASTTVSAFQAMMNAVKNLHFIAVKSPSLFPRSLSRRLSKKKCQNEESEVKITVTVKDIMRWRSFRDIVEEKAPPSDLPPSPHHCTTTTTRSTSTTPRSGSSWCDSDFTSDYLPCWNGNSDECVENEAEAEEEAGKKFSPCVGEDSLELTTETKKYTEVGLKEDEEEQQHSPASVIEFQFEEDEESSSSFHQCLATVDRTREKIMEKIRRFESLANLDPVNLDKWMSMDENISSGEDDGDEEYRYDLEGIRETNMIKDDEEEDINKVEEKAWNLLNQAKETGVECCNDVNLDLLLNFFRDELAAGTYETRKNGIDLELLTKAKAWINGEDSLWVGWEMENKREDCVREMDREGRWKKFEEDQQELGLEIENGVLRLLVDELLLDLISC</sequence>
<evidence type="ECO:0000313" key="4">
    <source>
        <dbReference type="Proteomes" id="UP000326939"/>
    </source>
</evidence>
<organism evidence="3 4">
    <name type="scientific">Salix brachista</name>
    <dbReference type="NCBI Taxonomy" id="2182728"/>
    <lineage>
        <taxon>Eukaryota</taxon>
        <taxon>Viridiplantae</taxon>
        <taxon>Streptophyta</taxon>
        <taxon>Embryophyta</taxon>
        <taxon>Tracheophyta</taxon>
        <taxon>Spermatophyta</taxon>
        <taxon>Magnoliopsida</taxon>
        <taxon>eudicotyledons</taxon>
        <taxon>Gunneridae</taxon>
        <taxon>Pentapetalae</taxon>
        <taxon>rosids</taxon>
        <taxon>fabids</taxon>
        <taxon>Malpighiales</taxon>
        <taxon>Salicaceae</taxon>
        <taxon>Saliceae</taxon>
        <taxon>Salix</taxon>
    </lineage>
</organism>
<evidence type="ECO:0000256" key="1">
    <source>
        <dbReference type="SAM" id="Coils"/>
    </source>
</evidence>
<dbReference type="Proteomes" id="UP000326939">
    <property type="component" value="Chromosome 2"/>
</dbReference>
<dbReference type="EMBL" id="VDCV01000002">
    <property type="protein sequence ID" value="KAB5569136.1"/>
    <property type="molecule type" value="Genomic_DNA"/>
</dbReference>
<comment type="caution">
    <text evidence="3">The sequence shown here is derived from an EMBL/GenBank/DDBJ whole genome shotgun (WGS) entry which is preliminary data.</text>
</comment>
<feature type="compositionally biased region" description="Low complexity" evidence="2">
    <location>
        <begin position="172"/>
        <end position="191"/>
    </location>
</feature>
<reference evidence="4" key="1">
    <citation type="journal article" date="2019" name="Gigascience">
        <title>De novo genome assembly of the endangered Acer yangbiense, a plant species with extremely small populations endemic to Yunnan Province, China.</title>
        <authorList>
            <person name="Yang J."/>
            <person name="Wariss H.M."/>
            <person name="Tao L."/>
            <person name="Zhang R."/>
            <person name="Yun Q."/>
            <person name="Hollingsworth P."/>
            <person name="Dao Z."/>
            <person name="Luo G."/>
            <person name="Guo H."/>
            <person name="Ma Y."/>
            <person name="Sun W."/>
        </authorList>
    </citation>
    <scope>NUCLEOTIDE SEQUENCE [LARGE SCALE GENOMIC DNA]</scope>
    <source>
        <strain evidence="4">cv. br00</strain>
    </source>
</reference>
<dbReference type="AlphaFoldDB" id="A0A5N5NS30"/>
<protein>
    <recommendedName>
        <fullName evidence="5">DUF4378 domain-containing protein</fullName>
    </recommendedName>
</protein>
<feature type="coiled-coil region" evidence="1">
    <location>
        <begin position="339"/>
        <end position="366"/>
    </location>
</feature>
<dbReference type="PANTHER" id="PTHR33623">
    <property type="entry name" value="OS04G0572500 PROTEIN"/>
    <property type="match status" value="1"/>
</dbReference>
<feature type="region of interest" description="Disordered" evidence="2">
    <location>
        <begin position="161"/>
        <end position="192"/>
    </location>
</feature>
<accession>A0A5N5NS30</accession>
<dbReference type="PANTHER" id="PTHR33623:SF17">
    <property type="entry name" value="DUF4378 DOMAIN-CONTAINING PROTEIN"/>
    <property type="match status" value="1"/>
</dbReference>
<evidence type="ECO:0000313" key="3">
    <source>
        <dbReference type="EMBL" id="KAB5569136.1"/>
    </source>
</evidence>
<evidence type="ECO:0000256" key="2">
    <source>
        <dbReference type="SAM" id="MobiDB-lite"/>
    </source>
</evidence>